<evidence type="ECO:0000313" key="4">
    <source>
        <dbReference type="EMBL" id="ABK43525.1"/>
    </source>
</evidence>
<evidence type="ECO:0000256" key="1">
    <source>
        <dbReference type="ARBA" id="ARBA00022500"/>
    </source>
</evidence>
<dbReference type="InterPro" id="IPR011324">
    <property type="entry name" value="Cytotoxic_necrot_fac-like_cat"/>
</dbReference>
<reference evidence="4 5" key="2">
    <citation type="journal article" date="2012" name="Int. J. Syst. Evol. Microbiol.">
        <title>Magnetococcus marinus gen. nov., sp. nov., a marine, magnetotactic bacterium that represents a novel lineage (Magnetococcaceae fam. nov.; Magnetococcales ord. nov.) at the base of the Alphaproteobacteria.</title>
        <authorList>
            <person name="Bazylinski D.A."/>
            <person name="Williams T.J."/>
            <person name="Lefevre C.T."/>
            <person name="Berg R.J."/>
            <person name="Zhang C.L."/>
            <person name="Bowser S.S."/>
            <person name="Dean A.J."/>
            <person name="Beveridge T.J."/>
        </authorList>
    </citation>
    <scope>NUCLEOTIDE SEQUENCE [LARGE SCALE GENOMIC DNA]</scope>
    <source>
        <strain evidence="5">ATCC BAA-1437 / JCM 17883 / MC-1</strain>
    </source>
</reference>
<evidence type="ECO:0000256" key="2">
    <source>
        <dbReference type="ARBA" id="ARBA00022801"/>
    </source>
</evidence>
<dbReference type="PANTHER" id="PTHR35147">
    <property type="entry name" value="CHEMORECEPTOR GLUTAMINE DEAMIDASE CHED-RELATED"/>
    <property type="match status" value="1"/>
</dbReference>
<evidence type="ECO:0000256" key="3">
    <source>
        <dbReference type="HAMAP-Rule" id="MF_01440"/>
    </source>
</evidence>
<dbReference type="InterPro" id="IPR038592">
    <property type="entry name" value="CheD-like_sf"/>
</dbReference>
<evidence type="ECO:0000313" key="5">
    <source>
        <dbReference type="Proteomes" id="UP000002586"/>
    </source>
</evidence>
<organism evidence="4 5">
    <name type="scientific">Magnetococcus marinus (strain ATCC BAA-1437 / JCM 17883 / MC-1)</name>
    <dbReference type="NCBI Taxonomy" id="156889"/>
    <lineage>
        <taxon>Bacteria</taxon>
        <taxon>Pseudomonadati</taxon>
        <taxon>Pseudomonadota</taxon>
        <taxon>Magnetococcia</taxon>
        <taxon>Magnetococcales</taxon>
        <taxon>Magnetococcaceae</taxon>
        <taxon>Magnetococcus</taxon>
    </lineage>
</organism>
<dbReference type="HOGENOM" id="CLU_087854_1_2_5"/>
<comment type="function">
    <text evidence="3">Probably deamidates glutamine residues to glutamate on methyl-accepting chemotaxis receptors (MCPs), playing an important role in chemotaxis.</text>
</comment>
<dbReference type="Gene3D" id="3.30.1330.200">
    <property type="match status" value="1"/>
</dbReference>
<dbReference type="HAMAP" id="MF_01440">
    <property type="entry name" value="CheD"/>
    <property type="match status" value="1"/>
</dbReference>
<dbReference type="PANTHER" id="PTHR35147:SF3">
    <property type="entry name" value="CHEMORECEPTOR GLUTAMINE DEAMIDASE CHED 1-RELATED"/>
    <property type="match status" value="1"/>
</dbReference>
<reference evidence="5" key="1">
    <citation type="journal article" date="2009" name="Appl. Environ. Microbiol.">
        <title>Complete genome sequence of the chemolithoautotrophic marine magnetotactic coccus strain MC-1.</title>
        <authorList>
            <person name="Schubbe S."/>
            <person name="Williams T.J."/>
            <person name="Xie G."/>
            <person name="Kiss H.E."/>
            <person name="Brettin T.S."/>
            <person name="Martinez D."/>
            <person name="Ross C.A."/>
            <person name="Schuler D."/>
            <person name="Cox B.L."/>
            <person name="Nealson K.H."/>
            <person name="Bazylinski D.A."/>
        </authorList>
    </citation>
    <scope>NUCLEOTIDE SEQUENCE [LARGE SCALE GENOMIC DNA]</scope>
    <source>
        <strain evidence="5">ATCC BAA-1437 / JCM 17883 / MC-1</strain>
    </source>
</reference>
<gene>
    <name evidence="3" type="primary">cheD</name>
    <name evidence="4" type="ordered locus">Mmc1_1007</name>
</gene>
<dbReference type="EC" id="3.5.1.44" evidence="3"/>
<sequence length="157" mass="17175">MVAGSEIGTHFLLPGTLYAKPGVHRITTVLGSCVAICLWDQRRREGGMNHFKLPLWNGDGLPSPKFGNIATEKLLENLLLMGCDRRQMQAKVFGGAAVLNHQSGLLNVGERNIQVAMDMLRQFKIPVTAQDLGGEMSRKIVMDTSTGSILMKRAKNA</sequence>
<keyword evidence="5" id="KW-1185">Reference proteome</keyword>
<dbReference type="Pfam" id="PF03975">
    <property type="entry name" value="CheD"/>
    <property type="match status" value="1"/>
</dbReference>
<dbReference type="KEGG" id="mgm:Mmc1_1007"/>
<protein>
    <recommendedName>
        <fullName evidence="3">Probable chemoreceptor glutamine deamidase CheD</fullName>
        <ecNumber evidence="3">3.5.1.44</ecNumber>
    </recommendedName>
</protein>
<dbReference type="RefSeq" id="WP_011712682.1">
    <property type="nucleotide sequence ID" value="NC_008576.1"/>
</dbReference>
<dbReference type="EMBL" id="CP000471">
    <property type="protein sequence ID" value="ABK43525.1"/>
    <property type="molecule type" value="Genomic_DNA"/>
</dbReference>
<proteinExistence type="inferred from homology"/>
<dbReference type="GO" id="GO:0050568">
    <property type="term" value="F:protein-glutamine glutaminase activity"/>
    <property type="evidence" value="ECO:0007669"/>
    <property type="project" value="UniProtKB-UniRule"/>
</dbReference>
<name>A0L6D2_MAGMM</name>
<dbReference type="AlphaFoldDB" id="A0L6D2"/>
<comment type="similarity">
    <text evidence="3">Belongs to the CheD family.</text>
</comment>
<dbReference type="GO" id="GO:0006935">
    <property type="term" value="P:chemotaxis"/>
    <property type="evidence" value="ECO:0007669"/>
    <property type="project" value="UniProtKB-UniRule"/>
</dbReference>
<comment type="catalytic activity">
    <reaction evidence="3">
        <text>L-glutaminyl-[protein] + H2O = L-glutamyl-[protein] + NH4(+)</text>
        <dbReference type="Rhea" id="RHEA:16441"/>
        <dbReference type="Rhea" id="RHEA-COMP:10207"/>
        <dbReference type="Rhea" id="RHEA-COMP:10208"/>
        <dbReference type="ChEBI" id="CHEBI:15377"/>
        <dbReference type="ChEBI" id="CHEBI:28938"/>
        <dbReference type="ChEBI" id="CHEBI:29973"/>
        <dbReference type="ChEBI" id="CHEBI:30011"/>
        <dbReference type="EC" id="3.5.1.44"/>
    </reaction>
</comment>
<dbReference type="STRING" id="156889.Mmc1_1007"/>
<dbReference type="eggNOG" id="COG1871">
    <property type="taxonomic scope" value="Bacteria"/>
</dbReference>
<keyword evidence="2 3" id="KW-0378">Hydrolase</keyword>
<dbReference type="CDD" id="cd16352">
    <property type="entry name" value="CheD"/>
    <property type="match status" value="1"/>
</dbReference>
<keyword evidence="1 3" id="KW-0145">Chemotaxis</keyword>
<dbReference type="Proteomes" id="UP000002586">
    <property type="component" value="Chromosome"/>
</dbReference>
<dbReference type="SUPFAM" id="SSF64438">
    <property type="entry name" value="CNF1/YfiH-like putative cysteine hydrolases"/>
    <property type="match status" value="1"/>
</dbReference>
<dbReference type="OrthoDB" id="9807202at2"/>
<dbReference type="InterPro" id="IPR005659">
    <property type="entry name" value="Chemorcpt_Glu_NH3ase_CheD"/>
</dbReference>
<accession>A0L6D2</accession>